<comment type="caution">
    <text evidence="3">The sequence shown here is derived from an EMBL/GenBank/DDBJ whole genome shotgun (WGS) entry which is preliminary data.</text>
</comment>
<keyword evidence="4" id="KW-1185">Reference proteome</keyword>
<dbReference type="SUPFAM" id="SSF52402">
    <property type="entry name" value="Adenine nucleotide alpha hydrolases-like"/>
    <property type="match status" value="2"/>
</dbReference>
<dbReference type="EMBL" id="JABTCG010000001">
    <property type="protein sequence ID" value="MBD0849225.1"/>
    <property type="molecule type" value="Genomic_DNA"/>
</dbReference>
<organism evidence="3 4">
    <name type="scientific">Maribacter arenosus</name>
    <dbReference type="NCBI Taxonomy" id="1854708"/>
    <lineage>
        <taxon>Bacteria</taxon>
        <taxon>Pseudomonadati</taxon>
        <taxon>Bacteroidota</taxon>
        <taxon>Flavobacteriia</taxon>
        <taxon>Flavobacteriales</taxon>
        <taxon>Flavobacteriaceae</taxon>
        <taxon>Maribacter</taxon>
    </lineage>
</organism>
<reference evidence="3 4" key="1">
    <citation type="submission" date="2020-05" db="EMBL/GenBank/DDBJ databases">
        <title>The draft genome sequence of Maribacter arenosus CAU 1321.</title>
        <authorList>
            <person name="Mu L."/>
        </authorList>
    </citation>
    <scope>NUCLEOTIDE SEQUENCE [LARGE SCALE GENOMIC DNA]</scope>
    <source>
        <strain evidence="3 4">CAU 1321</strain>
    </source>
</reference>
<feature type="domain" description="UspA" evidence="2">
    <location>
        <begin position="1"/>
        <end position="146"/>
    </location>
</feature>
<evidence type="ECO:0000313" key="3">
    <source>
        <dbReference type="EMBL" id="MBD0849225.1"/>
    </source>
</evidence>
<dbReference type="RefSeq" id="WP_188312361.1">
    <property type="nucleotide sequence ID" value="NZ_JABTCG010000001.1"/>
</dbReference>
<dbReference type="PANTHER" id="PTHR46268">
    <property type="entry name" value="STRESS RESPONSE PROTEIN NHAX"/>
    <property type="match status" value="1"/>
</dbReference>
<dbReference type="InterPro" id="IPR006016">
    <property type="entry name" value="UspA"/>
</dbReference>
<proteinExistence type="inferred from homology"/>
<dbReference type="InterPro" id="IPR006015">
    <property type="entry name" value="Universal_stress_UspA"/>
</dbReference>
<dbReference type="Gene3D" id="3.40.50.620">
    <property type="entry name" value="HUPs"/>
    <property type="match status" value="2"/>
</dbReference>
<name>A0ABR7V8R8_9FLAO</name>
<dbReference type="PANTHER" id="PTHR46268:SF6">
    <property type="entry name" value="UNIVERSAL STRESS PROTEIN UP12"/>
    <property type="match status" value="1"/>
</dbReference>
<evidence type="ECO:0000256" key="1">
    <source>
        <dbReference type="ARBA" id="ARBA00008791"/>
    </source>
</evidence>
<comment type="similarity">
    <text evidence="1">Belongs to the universal stress protein A family.</text>
</comment>
<protein>
    <submittedName>
        <fullName evidence="3">Universal stress protein</fullName>
    </submittedName>
</protein>
<evidence type="ECO:0000259" key="2">
    <source>
        <dbReference type="Pfam" id="PF00582"/>
    </source>
</evidence>
<dbReference type="PRINTS" id="PR01438">
    <property type="entry name" value="UNVRSLSTRESS"/>
</dbReference>
<evidence type="ECO:0000313" key="4">
    <source>
        <dbReference type="Proteomes" id="UP000598350"/>
    </source>
</evidence>
<accession>A0ABR7V8R8</accession>
<gene>
    <name evidence="3" type="ORF">HPE63_00970</name>
</gene>
<dbReference type="Pfam" id="PF00582">
    <property type="entry name" value="Usp"/>
    <property type="match status" value="1"/>
</dbReference>
<dbReference type="CDD" id="cd00293">
    <property type="entry name" value="USP-like"/>
    <property type="match status" value="2"/>
</dbReference>
<dbReference type="InterPro" id="IPR014729">
    <property type="entry name" value="Rossmann-like_a/b/a_fold"/>
</dbReference>
<sequence length="282" mass="32105">MKRIILPTDFSKNAYNAISYALKLFKEIECTFYLLNTYTPAIYQAEYVLHSPGQIGLGDIYQENSLTQLNSLKNKLISEFKNKKHTFMVHSAFNILIDEIVETSKKEHADLVVMGTQGATGAKEIFIGTNTVHVIKKGCCPVLAIPTGFNYEPPKAILFPTDFEIEYQKEQMQELLDLAEHHESKIEIIHVSSGYDLTSSQLKHKAKLKGILGGIAHLFHELPNQEVITAINTFQQNKKIDILVMIQNRHSFLERLFIEPVIKKLGFHETIPFMVIPPHQNN</sequence>
<dbReference type="Proteomes" id="UP000598350">
    <property type="component" value="Unassembled WGS sequence"/>
</dbReference>